<evidence type="ECO:0008006" key="10">
    <source>
        <dbReference type="Google" id="ProtNLM"/>
    </source>
</evidence>
<evidence type="ECO:0000256" key="7">
    <source>
        <dbReference type="SAM" id="Phobius"/>
    </source>
</evidence>
<evidence type="ECO:0000313" key="8">
    <source>
        <dbReference type="EMBL" id="CAH0368049.1"/>
    </source>
</evidence>
<dbReference type="EMBL" id="CAKKNE010000002">
    <property type="protein sequence ID" value="CAH0368049.1"/>
    <property type="molecule type" value="Genomic_DNA"/>
</dbReference>
<sequence>MSDSNFSKLCEWKKVHEVVDEAWAEDCLSDDEVELPAGETFGDEEGAGALERPGAGRGRRRDAATVGMMRLFLACACARALAPPGRTLVGGTWAGWQREFDVEGGTAPAGYELTSRERLDGDVLERTFVTPVERSTSIVDAGRLVASDDACVFDDDDRQTKDEWHLRTTFKSDESRVRVTLRTTRDGRKVSPRKPRLRIAVESRGDLPSARTLAKFAAPTLGAWLISPMLTLVDTAVVGRSSPTALELAALGPGTLIGDNAAYLFSFLSVATTNLIATALAEDKDVASLFASAVRLAVVCGVASASAQLVFGRQLLARYTARQSAAIVAPAFAYARVRAVGAPFALLCKVSVAFCLASKDAITPLLALLAGGALNLGLDILLVCGLGRGVAGAAAATVVSEALVAAALLTSARRRLPTISKAARRLLPSRNEVKTFARYARPLVVTLLGKIAAYSTLAHVATADGVAATAAHRILMGLYWAFWPFAEVGSQIGQAFLPGARQKWPLTRRLLKVGVGVGVGSALAATAALYSSGAIFTADAAVVQRLRGLAPLAAACVACLAPMCAMEGALLAKRDLGFLSTFYAINAAAMVTAFSVIERVGLGIGAAWTCMLGFQVIRLGAFGLRLRRSQPTPPRWATDAWAGAREENGMRLFPADVGLRFENGAVRIAHRSKAVERRFDGSGELVDLRFLEE</sequence>
<evidence type="ECO:0000256" key="2">
    <source>
        <dbReference type="ARBA" id="ARBA00010199"/>
    </source>
</evidence>
<dbReference type="Pfam" id="PF01554">
    <property type="entry name" value="MatE"/>
    <property type="match status" value="1"/>
</dbReference>
<protein>
    <recommendedName>
        <fullName evidence="10">Multidrug and toxic compound extrusion protein</fullName>
    </recommendedName>
</protein>
<comment type="caution">
    <text evidence="8">The sequence shown here is derived from an EMBL/GenBank/DDBJ whole genome shotgun (WGS) entry which is preliminary data.</text>
</comment>
<feature type="transmembrane region" description="Helical" evidence="7">
    <location>
        <begin position="550"/>
        <end position="571"/>
    </location>
</feature>
<dbReference type="GO" id="GO:0016020">
    <property type="term" value="C:membrane"/>
    <property type="evidence" value="ECO:0007669"/>
    <property type="project" value="UniProtKB-SubCell"/>
</dbReference>
<comment type="subcellular location">
    <subcellularLocation>
        <location evidence="1">Membrane</location>
        <topology evidence="1">Multi-pass membrane protein</topology>
    </subcellularLocation>
</comment>
<dbReference type="OrthoDB" id="423427at2759"/>
<keyword evidence="5 7" id="KW-0472">Membrane</keyword>
<gene>
    <name evidence="8" type="ORF">PECAL_2P10970</name>
</gene>
<evidence type="ECO:0000256" key="4">
    <source>
        <dbReference type="ARBA" id="ARBA00022989"/>
    </source>
</evidence>
<dbReference type="InterPro" id="IPR044644">
    <property type="entry name" value="DinF-like"/>
</dbReference>
<organism evidence="8 9">
    <name type="scientific">Pelagomonas calceolata</name>
    <dbReference type="NCBI Taxonomy" id="35677"/>
    <lineage>
        <taxon>Eukaryota</taxon>
        <taxon>Sar</taxon>
        <taxon>Stramenopiles</taxon>
        <taxon>Ochrophyta</taxon>
        <taxon>Pelagophyceae</taxon>
        <taxon>Pelagomonadales</taxon>
        <taxon>Pelagomonadaceae</taxon>
        <taxon>Pelagomonas</taxon>
    </lineage>
</organism>
<dbReference type="GO" id="GO:0015297">
    <property type="term" value="F:antiporter activity"/>
    <property type="evidence" value="ECO:0007669"/>
    <property type="project" value="InterPro"/>
</dbReference>
<dbReference type="PANTHER" id="PTHR42893:SF9">
    <property type="entry name" value="PROTEIN DETOXIFICATION 46, CHLOROPLASTIC"/>
    <property type="match status" value="1"/>
</dbReference>
<evidence type="ECO:0000256" key="5">
    <source>
        <dbReference type="ARBA" id="ARBA00023136"/>
    </source>
</evidence>
<keyword evidence="3 7" id="KW-0812">Transmembrane</keyword>
<evidence type="ECO:0000313" key="9">
    <source>
        <dbReference type="Proteomes" id="UP000789595"/>
    </source>
</evidence>
<dbReference type="Proteomes" id="UP000789595">
    <property type="component" value="Unassembled WGS sequence"/>
</dbReference>
<feature type="region of interest" description="Disordered" evidence="6">
    <location>
        <begin position="38"/>
        <end position="59"/>
    </location>
</feature>
<dbReference type="PANTHER" id="PTHR42893">
    <property type="entry name" value="PROTEIN DETOXIFICATION 44, CHLOROPLASTIC-RELATED"/>
    <property type="match status" value="1"/>
</dbReference>
<dbReference type="AlphaFoldDB" id="A0A8J2WUQ8"/>
<evidence type="ECO:0000256" key="1">
    <source>
        <dbReference type="ARBA" id="ARBA00004141"/>
    </source>
</evidence>
<accession>A0A8J2WUQ8</accession>
<comment type="similarity">
    <text evidence="2">Belongs to the multi antimicrobial extrusion (MATE) (TC 2.A.66.1) family.</text>
</comment>
<dbReference type="InterPro" id="IPR002528">
    <property type="entry name" value="MATE_fam"/>
</dbReference>
<name>A0A8J2WUQ8_9STRA</name>
<feature type="transmembrane region" description="Helical" evidence="7">
    <location>
        <begin position="389"/>
        <end position="409"/>
    </location>
</feature>
<keyword evidence="4 7" id="KW-1133">Transmembrane helix</keyword>
<feature type="transmembrane region" description="Helical" evidence="7">
    <location>
        <begin position="603"/>
        <end position="626"/>
    </location>
</feature>
<feature type="transmembrane region" description="Helical" evidence="7">
    <location>
        <begin position="578"/>
        <end position="597"/>
    </location>
</feature>
<evidence type="ECO:0000256" key="6">
    <source>
        <dbReference type="SAM" id="MobiDB-lite"/>
    </source>
</evidence>
<evidence type="ECO:0000256" key="3">
    <source>
        <dbReference type="ARBA" id="ARBA00022692"/>
    </source>
</evidence>
<proteinExistence type="inferred from homology"/>
<dbReference type="GO" id="GO:0042910">
    <property type="term" value="F:xenobiotic transmembrane transporter activity"/>
    <property type="evidence" value="ECO:0007669"/>
    <property type="project" value="InterPro"/>
</dbReference>
<feature type="transmembrane region" description="Helical" evidence="7">
    <location>
        <begin position="510"/>
        <end position="530"/>
    </location>
</feature>
<keyword evidence="9" id="KW-1185">Reference proteome</keyword>
<reference evidence="8" key="1">
    <citation type="submission" date="2021-11" db="EMBL/GenBank/DDBJ databases">
        <authorList>
            <consortium name="Genoscope - CEA"/>
            <person name="William W."/>
        </authorList>
    </citation>
    <scope>NUCLEOTIDE SEQUENCE</scope>
</reference>